<dbReference type="InterPro" id="IPR029062">
    <property type="entry name" value="Class_I_gatase-like"/>
</dbReference>
<keyword evidence="3" id="KW-1185">Reference proteome</keyword>
<dbReference type="RefSeq" id="WP_008611672.1">
    <property type="nucleotide sequence ID" value="NZ_JH651379.1"/>
</dbReference>
<dbReference type="PANTHER" id="PTHR40469:SF2">
    <property type="entry name" value="GALACTOSE-BINDING DOMAIN-LIKE SUPERFAMILY PROTEIN"/>
    <property type="match status" value="1"/>
</dbReference>
<gene>
    <name evidence="2" type="ORF">JoomaDRAFT_1458</name>
</gene>
<dbReference type="eggNOG" id="COG3828">
    <property type="taxonomic scope" value="Bacteria"/>
</dbReference>
<protein>
    <submittedName>
        <fullName evidence="2">Trehalose utilization</fullName>
    </submittedName>
</protein>
<dbReference type="Pfam" id="PF06283">
    <property type="entry name" value="ThuA"/>
    <property type="match status" value="1"/>
</dbReference>
<evidence type="ECO:0000313" key="2">
    <source>
        <dbReference type="EMBL" id="EIJ38473.1"/>
    </source>
</evidence>
<dbReference type="SUPFAM" id="SSF52317">
    <property type="entry name" value="Class I glutamine amidotransferase-like"/>
    <property type="match status" value="1"/>
</dbReference>
<proteinExistence type="predicted"/>
<evidence type="ECO:0000259" key="1">
    <source>
        <dbReference type="Pfam" id="PF06283"/>
    </source>
</evidence>
<evidence type="ECO:0000313" key="3">
    <source>
        <dbReference type="Proteomes" id="UP000004690"/>
    </source>
</evidence>
<dbReference type="OrthoDB" id="9816308at2"/>
<dbReference type="AlphaFoldDB" id="I3C4D0"/>
<feature type="domain" description="ThuA-like" evidence="1">
    <location>
        <begin position="43"/>
        <end position="252"/>
    </location>
</feature>
<dbReference type="EMBL" id="JH651379">
    <property type="protein sequence ID" value="EIJ38473.1"/>
    <property type="molecule type" value="Genomic_DNA"/>
</dbReference>
<dbReference type="PROSITE" id="PS51257">
    <property type="entry name" value="PROKAR_LIPOPROTEIN"/>
    <property type="match status" value="1"/>
</dbReference>
<dbReference type="PANTHER" id="PTHR40469">
    <property type="entry name" value="SECRETED GLYCOSYL HYDROLASE"/>
    <property type="match status" value="1"/>
</dbReference>
<organism evidence="2 3">
    <name type="scientific">Galbibacter orientalis DSM 19592</name>
    <dbReference type="NCBI Taxonomy" id="926559"/>
    <lineage>
        <taxon>Bacteria</taxon>
        <taxon>Pseudomonadati</taxon>
        <taxon>Bacteroidota</taxon>
        <taxon>Flavobacteriia</taxon>
        <taxon>Flavobacteriales</taxon>
        <taxon>Flavobacteriaceae</taxon>
        <taxon>Galbibacter</taxon>
    </lineage>
</organism>
<accession>I3C4D0</accession>
<dbReference type="HOGENOM" id="CLU_057383_1_2_10"/>
<dbReference type="InterPro" id="IPR029010">
    <property type="entry name" value="ThuA-like"/>
</dbReference>
<dbReference type="Gene3D" id="3.40.50.880">
    <property type="match status" value="1"/>
</dbReference>
<dbReference type="Proteomes" id="UP000004690">
    <property type="component" value="Unassembled WGS sequence"/>
</dbReference>
<sequence>MKHLLFSFILLIFIGCKENSSANNKSETDFAIQKEEVASEEHVLVFTKTAGFRHKSIEAGVALIKKLGKENHFYVDHTEDSLQFSTENLKKYDMVMFLSTTLDVLGDAEQDAFKKYIQQGGSFMGIHAASDTEYTWPWYGKLVGAYFENHPSGTPEATIKVLDRNHISTKMLPESWVRKDEWYNFKNINPAIHVLMNLEESSYKGGTNGENHPIAWYHEFDGGRSFYTGGGHSIESFSEPLFVEHVLGGIFYCLNRKS</sequence>
<name>I3C4D0_9FLAO</name>
<reference evidence="2 3" key="1">
    <citation type="submission" date="2012-02" db="EMBL/GenBank/DDBJ databases">
        <title>Improved High-Quality Draft genome of Joostella marina DSM 19592.</title>
        <authorList>
            <consortium name="US DOE Joint Genome Institute (JGI-PGF)"/>
            <person name="Lucas S."/>
            <person name="Copeland A."/>
            <person name="Lapidus A."/>
            <person name="Bruce D."/>
            <person name="Goodwin L."/>
            <person name="Pitluck S."/>
            <person name="Peters L."/>
            <person name="Chertkov O."/>
            <person name="Ovchinnikova G."/>
            <person name="Kyrpides N."/>
            <person name="Mavromatis K."/>
            <person name="Detter J.C."/>
            <person name="Han C."/>
            <person name="Land M."/>
            <person name="Hauser L."/>
            <person name="Markowitz V."/>
            <person name="Cheng J.-F."/>
            <person name="Hugenholtz P."/>
            <person name="Woyke T."/>
            <person name="Wu D."/>
            <person name="Tindall B."/>
            <person name="Brambilla E."/>
            <person name="Klenk H.-P."/>
            <person name="Eisen J.A."/>
        </authorList>
    </citation>
    <scope>NUCLEOTIDE SEQUENCE [LARGE SCALE GENOMIC DNA]</scope>
    <source>
        <strain evidence="2 3">DSM 19592</strain>
    </source>
</reference>
<dbReference type="STRING" id="926559.JoomaDRAFT_1458"/>